<gene>
    <name evidence="2" type="ORF">MIMGU_mgv1a019397mg</name>
</gene>
<name>A0A022QFI8_ERYGU</name>
<dbReference type="STRING" id="4155.A0A022QFI8"/>
<sequence>RDVGCSYFKKLLLGAFFRLSINENSKGQDFYKIHDVIHSMIRLISSDICFCWEKNLRTLIMSSKSGDTTNVSFDFLSDMKHARGIDFSHMCIDNVPDSIYEMKRLRLLNNMNNVVTLRHLLFICFLENKPLEFGKLVNLETLSAFIVGKSNKNHGFQHLKDLDMLRGFICIVNLENVRSHDAKEASLHTELLTSENVFDGLCPHENLKELVIANYTGEKFLDWLNTLPKLSVINLIGCTKNSVLNDLGILHHLKSLVSEDMYMLDTVSSWFS</sequence>
<dbReference type="PANTHER" id="PTHR47186:SF42">
    <property type="entry name" value="DISEASE RESISTANCE RPP13-LIKE PROTEIN 1"/>
    <property type="match status" value="1"/>
</dbReference>
<evidence type="ECO:0000313" key="3">
    <source>
        <dbReference type="Proteomes" id="UP000030748"/>
    </source>
</evidence>
<evidence type="ECO:0000259" key="1">
    <source>
        <dbReference type="Pfam" id="PF25019"/>
    </source>
</evidence>
<protein>
    <recommendedName>
        <fullName evidence="1">R13L1/DRL21-like LRR repeat region domain-containing protein</fullName>
    </recommendedName>
</protein>
<feature type="domain" description="R13L1/DRL21-like LRR repeat region" evidence="1">
    <location>
        <begin position="194"/>
        <end position="261"/>
    </location>
</feature>
<proteinExistence type="predicted"/>
<accession>A0A022QFI8</accession>
<dbReference type="AlphaFoldDB" id="A0A022QFI8"/>
<dbReference type="EMBL" id="KI632003">
    <property type="protein sequence ID" value="EYU25305.1"/>
    <property type="molecule type" value="Genomic_DNA"/>
</dbReference>
<keyword evidence="3" id="KW-1185">Reference proteome</keyword>
<organism evidence="2 3">
    <name type="scientific">Erythranthe guttata</name>
    <name type="common">Yellow monkey flower</name>
    <name type="synonym">Mimulus guttatus</name>
    <dbReference type="NCBI Taxonomy" id="4155"/>
    <lineage>
        <taxon>Eukaryota</taxon>
        <taxon>Viridiplantae</taxon>
        <taxon>Streptophyta</taxon>
        <taxon>Embryophyta</taxon>
        <taxon>Tracheophyta</taxon>
        <taxon>Spermatophyta</taxon>
        <taxon>Magnoliopsida</taxon>
        <taxon>eudicotyledons</taxon>
        <taxon>Gunneridae</taxon>
        <taxon>Pentapetalae</taxon>
        <taxon>asterids</taxon>
        <taxon>lamiids</taxon>
        <taxon>Lamiales</taxon>
        <taxon>Phrymaceae</taxon>
        <taxon>Erythranthe</taxon>
    </lineage>
</organism>
<dbReference type="PANTHER" id="PTHR47186">
    <property type="entry name" value="LEUCINE-RICH REPEAT-CONTAINING PROTEIN 57"/>
    <property type="match status" value="1"/>
</dbReference>
<dbReference type="Pfam" id="PF25019">
    <property type="entry name" value="LRR_R13L1-DRL21"/>
    <property type="match status" value="1"/>
</dbReference>
<reference evidence="2 3" key="1">
    <citation type="journal article" date="2013" name="Proc. Natl. Acad. Sci. U.S.A.">
        <title>Fine-scale variation in meiotic recombination in Mimulus inferred from population shotgun sequencing.</title>
        <authorList>
            <person name="Hellsten U."/>
            <person name="Wright K.M."/>
            <person name="Jenkins J."/>
            <person name="Shu S."/>
            <person name="Yuan Y."/>
            <person name="Wessler S.R."/>
            <person name="Schmutz J."/>
            <person name="Willis J.H."/>
            <person name="Rokhsar D.S."/>
        </authorList>
    </citation>
    <scope>NUCLEOTIDE SEQUENCE [LARGE SCALE GENOMIC DNA]</scope>
    <source>
        <strain evidence="3">cv. DUN x IM62</strain>
    </source>
</reference>
<feature type="non-terminal residue" evidence="2">
    <location>
        <position position="1"/>
    </location>
</feature>
<dbReference type="InterPro" id="IPR056789">
    <property type="entry name" value="LRR_R13L1-DRL21"/>
</dbReference>
<dbReference type="SUPFAM" id="SSF52058">
    <property type="entry name" value="L domain-like"/>
    <property type="match status" value="1"/>
</dbReference>
<dbReference type="InterPro" id="IPR032675">
    <property type="entry name" value="LRR_dom_sf"/>
</dbReference>
<dbReference type="Proteomes" id="UP000030748">
    <property type="component" value="Unassembled WGS sequence"/>
</dbReference>
<evidence type="ECO:0000313" key="2">
    <source>
        <dbReference type="EMBL" id="EYU25305.1"/>
    </source>
</evidence>
<dbReference type="Gene3D" id="3.80.10.10">
    <property type="entry name" value="Ribonuclease Inhibitor"/>
    <property type="match status" value="1"/>
</dbReference>